<dbReference type="EMBL" id="AP019376">
    <property type="protein sequence ID" value="BBH88000.1"/>
    <property type="molecule type" value="Genomic_DNA"/>
</dbReference>
<protein>
    <submittedName>
        <fullName evidence="1">Uncharacterized protein</fullName>
    </submittedName>
</protein>
<reference evidence="1" key="1">
    <citation type="submission" date="2018-12" db="EMBL/GenBank/DDBJ databases">
        <title>Novel natural products biosynthetic potential of the class Ktedonobacteria.</title>
        <authorList>
            <person name="Zheng Y."/>
            <person name="Saitou A."/>
            <person name="Wang C.M."/>
            <person name="Toyoda A."/>
            <person name="Minakuchi Y."/>
            <person name="Sekiguchi Y."/>
            <person name="Ueda K."/>
            <person name="Takano H."/>
            <person name="Sakai Y."/>
            <person name="Yokota A."/>
            <person name="Yabe S."/>
        </authorList>
    </citation>
    <scope>NUCLEOTIDE SEQUENCE</scope>
    <source>
        <strain evidence="1">COM3</strain>
    </source>
</reference>
<name>A0A455SK53_9CHLR</name>
<dbReference type="AlphaFoldDB" id="A0A455SK53"/>
<gene>
    <name evidence="1" type="ORF">KTC_27510</name>
</gene>
<evidence type="ECO:0000313" key="1">
    <source>
        <dbReference type="EMBL" id="BBH88000.1"/>
    </source>
</evidence>
<sequence>MMPNERNDRFLQPDNMVYETYEGYQNLAYQQERTGEQAAR</sequence>
<proteinExistence type="predicted"/>
<accession>A0A455SK53</accession>
<organism evidence="1">
    <name type="scientific">Thermosporothrix sp. COM3</name>
    <dbReference type="NCBI Taxonomy" id="2490863"/>
    <lineage>
        <taxon>Bacteria</taxon>
        <taxon>Bacillati</taxon>
        <taxon>Chloroflexota</taxon>
        <taxon>Ktedonobacteria</taxon>
        <taxon>Ktedonobacterales</taxon>
        <taxon>Thermosporotrichaceae</taxon>
        <taxon>Thermosporothrix</taxon>
    </lineage>
</organism>